<dbReference type="InterPro" id="IPR016186">
    <property type="entry name" value="C-type_lectin-like/link_sf"/>
</dbReference>
<dbReference type="InterPro" id="IPR016187">
    <property type="entry name" value="CTDL_fold"/>
</dbReference>
<feature type="non-terminal residue" evidence="2">
    <location>
        <position position="74"/>
    </location>
</feature>
<protein>
    <submittedName>
        <fullName evidence="2">Putative lactose-binding lectin l-2-like</fullName>
    </submittedName>
</protein>
<dbReference type="EMBL" id="MRZV01000045">
    <property type="protein sequence ID" value="PIK60899.1"/>
    <property type="molecule type" value="Genomic_DNA"/>
</dbReference>
<dbReference type="Proteomes" id="UP000230750">
    <property type="component" value="Unassembled WGS sequence"/>
</dbReference>
<organism evidence="2 3">
    <name type="scientific">Stichopus japonicus</name>
    <name type="common">Sea cucumber</name>
    <dbReference type="NCBI Taxonomy" id="307972"/>
    <lineage>
        <taxon>Eukaryota</taxon>
        <taxon>Metazoa</taxon>
        <taxon>Echinodermata</taxon>
        <taxon>Eleutherozoa</taxon>
        <taxon>Echinozoa</taxon>
        <taxon>Holothuroidea</taxon>
        <taxon>Aspidochirotacea</taxon>
        <taxon>Aspidochirotida</taxon>
        <taxon>Stichopodidae</taxon>
        <taxon>Apostichopus</taxon>
    </lineage>
</organism>
<dbReference type="OrthoDB" id="441660at2759"/>
<feature type="domain" description="C-type lectin" evidence="1">
    <location>
        <begin position="7"/>
        <end position="74"/>
    </location>
</feature>
<evidence type="ECO:0000313" key="2">
    <source>
        <dbReference type="EMBL" id="PIK60899.1"/>
    </source>
</evidence>
<accession>A0A2G8LKW5</accession>
<dbReference type="InterPro" id="IPR050111">
    <property type="entry name" value="C-type_lectin/snaclec_domain"/>
</dbReference>
<dbReference type="GO" id="GO:0030246">
    <property type="term" value="F:carbohydrate binding"/>
    <property type="evidence" value="ECO:0007669"/>
    <property type="project" value="UniProtKB-KW"/>
</dbReference>
<dbReference type="InterPro" id="IPR001304">
    <property type="entry name" value="C-type_lectin-like"/>
</dbReference>
<dbReference type="PROSITE" id="PS50041">
    <property type="entry name" value="C_TYPE_LECTIN_2"/>
    <property type="match status" value="1"/>
</dbReference>
<name>A0A2G8LKW5_STIJA</name>
<dbReference type="SUPFAM" id="SSF56436">
    <property type="entry name" value="C-type lectin-like"/>
    <property type="match status" value="1"/>
</dbReference>
<evidence type="ECO:0000313" key="3">
    <source>
        <dbReference type="Proteomes" id="UP000230750"/>
    </source>
</evidence>
<dbReference type="PANTHER" id="PTHR22803">
    <property type="entry name" value="MANNOSE, PHOSPHOLIPASE, LECTIN RECEPTOR RELATED"/>
    <property type="match status" value="1"/>
</dbReference>
<dbReference type="Gene3D" id="3.10.100.10">
    <property type="entry name" value="Mannose-Binding Protein A, subunit A"/>
    <property type="match status" value="1"/>
</dbReference>
<feature type="non-terminal residue" evidence="2">
    <location>
        <position position="1"/>
    </location>
</feature>
<evidence type="ECO:0000259" key="1">
    <source>
        <dbReference type="PROSITE" id="PS50041"/>
    </source>
</evidence>
<dbReference type="Pfam" id="PF00059">
    <property type="entry name" value="Lectin_C"/>
    <property type="match status" value="1"/>
</dbReference>
<gene>
    <name evidence="2" type="ORF">BSL78_02215</name>
</gene>
<proteinExistence type="predicted"/>
<dbReference type="AlphaFoldDB" id="A0A2G8LKW5"/>
<keyword evidence="3" id="KW-1185">Reference proteome</keyword>
<keyword evidence="2" id="KW-0430">Lectin</keyword>
<sequence>CPEWVAYGGSLYCYMEGRETWQNAASYCRQYTQYSYLVAVESIEENTFLNDLVQERNTDGFRDTWIGLNDLEVD</sequence>
<comment type="caution">
    <text evidence="2">The sequence shown here is derived from an EMBL/GenBank/DDBJ whole genome shotgun (WGS) entry which is preliminary data.</text>
</comment>
<reference evidence="2 3" key="1">
    <citation type="journal article" date="2017" name="PLoS Biol.">
        <title>The sea cucumber genome provides insights into morphological evolution and visceral regeneration.</title>
        <authorList>
            <person name="Zhang X."/>
            <person name="Sun L."/>
            <person name="Yuan J."/>
            <person name="Sun Y."/>
            <person name="Gao Y."/>
            <person name="Zhang L."/>
            <person name="Li S."/>
            <person name="Dai H."/>
            <person name="Hamel J.F."/>
            <person name="Liu C."/>
            <person name="Yu Y."/>
            <person name="Liu S."/>
            <person name="Lin W."/>
            <person name="Guo K."/>
            <person name="Jin S."/>
            <person name="Xu P."/>
            <person name="Storey K.B."/>
            <person name="Huan P."/>
            <person name="Zhang T."/>
            <person name="Zhou Y."/>
            <person name="Zhang J."/>
            <person name="Lin C."/>
            <person name="Li X."/>
            <person name="Xing L."/>
            <person name="Huo D."/>
            <person name="Sun M."/>
            <person name="Wang L."/>
            <person name="Mercier A."/>
            <person name="Li F."/>
            <person name="Yang H."/>
            <person name="Xiang J."/>
        </authorList>
    </citation>
    <scope>NUCLEOTIDE SEQUENCE [LARGE SCALE GENOMIC DNA]</scope>
    <source>
        <strain evidence="2">Shaxun</strain>
        <tissue evidence="2">Muscle</tissue>
    </source>
</reference>